<reference evidence="3" key="1">
    <citation type="journal article" date="2018" name="Curr. Microbiol.">
        <title>Cellulosimicrobium arenosum sp. nov., Isolated from Marine Sediment Sand.</title>
        <authorList>
            <person name="Oh M."/>
            <person name="Kim J.H."/>
            <person name="Yoon J.H."/>
            <person name="Schumann P."/>
            <person name="Kim W."/>
        </authorList>
    </citation>
    <scope>NUCLEOTIDE SEQUENCE</scope>
    <source>
        <strain evidence="3">KCTC 49039</strain>
    </source>
</reference>
<name>A0A927PGR2_9MICO</name>
<dbReference type="EMBL" id="JACYHB010000017">
    <property type="protein sequence ID" value="MBD8080597.1"/>
    <property type="molecule type" value="Genomic_DNA"/>
</dbReference>
<organism evidence="3 4">
    <name type="scientific">Cellulosimicrobium arenosum</name>
    <dbReference type="NCBI Taxonomy" id="2708133"/>
    <lineage>
        <taxon>Bacteria</taxon>
        <taxon>Bacillati</taxon>
        <taxon>Actinomycetota</taxon>
        <taxon>Actinomycetes</taxon>
        <taxon>Micrococcales</taxon>
        <taxon>Promicromonosporaceae</taxon>
        <taxon>Cellulosimicrobium</taxon>
    </lineage>
</organism>
<feature type="region of interest" description="Disordered" evidence="1">
    <location>
        <begin position="1"/>
        <end position="72"/>
    </location>
</feature>
<keyword evidence="4" id="KW-1185">Reference proteome</keyword>
<sequence>MSANAPVPPPPPPTPGGSSGSALPPTFAPVGARGAHAPRTRPVAAGDGPPTAVQLPAATAGAADGSTQVVGAGSAVPPQRVRYATEPGYGAPAPVGSIGQQAPAPSPNGSRPAYHPPAAAGAPSAESVQRREPTTPASPPSGGAGSGSGGRSGGRRGRRGLGAGWIAFIVIDVLLVVGAVLFALSLAGGDDDPQGTTQSSAPPSAAATDDESAEPAEPTVSETFASESRNITCEMTDLGVTCSIATLASQPAPVDGCDGSIGFRATLDADGVDQPCVPASEQPGPADESVALLDYGTSKTVGDYTCDSEDTGMTCRDDTTGTGFVIARAGISTL</sequence>
<feature type="compositionally biased region" description="Gly residues" evidence="1">
    <location>
        <begin position="142"/>
        <end position="152"/>
    </location>
</feature>
<evidence type="ECO:0000256" key="1">
    <source>
        <dbReference type="SAM" id="MobiDB-lite"/>
    </source>
</evidence>
<keyword evidence="2" id="KW-0472">Membrane</keyword>
<comment type="caution">
    <text evidence="3">The sequence shown here is derived from an EMBL/GenBank/DDBJ whole genome shotgun (WGS) entry which is preliminary data.</text>
</comment>
<evidence type="ECO:0000313" key="4">
    <source>
        <dbReference type="Proteomes" id="UP000610846"/>
    </source>
</evidence>
<evidence type="ECO:0000256" key="2">
    <source>
        <dbReference type="SAM" id="Phobius"/>
    </source>
</evidence>
<feature type="region of interest" description="Disordered" evidence="1">
    <location>
        <begin position="188"/>
        <end position="223"/>
    </location>
</feature>
<dbReference type="Proteomes" id="UP000610846">
    <property type="component" value="Unassembled WGS sequence"/>
</dbReference>
<feature type="compositionally biased region" description="Low complexity" evidence="1">
    <location>
        <begin position="112"/>
        <end position="125"/>
    </location>
</feature>
<reference evidence="3" key="2">
    <citation type="submission" date="2020-09" db="EMBL/GenBank/DDBJ databases">
        <authorList>
            <person name="Yu Y."/>
        </authorList>
    </citation>
    <scope>NUCLEOTIDE SEQUENCE</scope>
    <source>
        <strain evidence="3">KCTC 49039</strain>
    </source>
</reference>
<evidence type="ECO:0000313" key="3">
    <source>
        <dbReference type="EMBL" id="MBD8080597.1"/>
    </source>
</evidence>
<dbReference type="RefSeq" id="WP_191830173.1">
    <property type="nucleotide sequence ID" value="NZ_JACYHB010000017.1"/>
</dbReference>
<keyword evidence="2" id="KW-1133">Transmembrane helix</keyword>
<feature type="region of interest" description="Disordered" evidence="1">
    <location>
        <begin position="84"/>
        <end position="156"/>
    </location>
</feature>
<proteinExistence type="predicted"/>
<dbReference type="AlphaFoldDB" id="A0A927PGR2"/>
<accession>A0A927PGR2</accession>
<protein>
    <submittedName>
        <fullName evidence="3">Uncharacterized protein</fullName>
    </submittedName>
</protein>
<feature type="compositionally biased region" description="Pro residues" evidence="1">
    <location>
        <begin position="1"/>
        <end position="15"/>
    </location>
</feature>
<gene>
    <name evidence="3" type="ORF">IF651_16230</name>
</gene>
<feature type="transmembrane region" description="Helical" evidence="2">
    <location>
        <begin position="161"/>
        <end position="184"/>
    </location>
</feature>
<keyword evidence="2" id="KW-0812">Transmembrane</keyword>